<gene>
    <name evidence="5" type="ORF">BOKJ2_LOCUS3674</name>
</gene>
<dbReference type="Pfam" id="PF02234">
    <property type="entry name" value="CDI"/>
    <property type="match status" value="1"/>
</dbReference>
<dbReference type="InterPro" id="IPR044898">
    <property type="entry name" value="CDI_dom_sf"/>
</dbReference>
<evidence type="ECO:0000313" key="5">
    <source>
        <dbReference type="EMBL" id="CAD5211398.1"/>
    </source>
</evidence>
<evidence type="ECO:0000313" key="6">
    <source>
        <dbReference type="Proteomes" id="UP000614601"/>
    </source>
</evidence>
<dbReference type="Gene3D" id="4.10.365.10">
    <property type="entry name" value="p27"/>
    <property type="match status" value="1"/>
</dbReference>
<keyword evidence="6" id="KW-1185">Reference proteome</keyword>
<organism evidence="5 6">
    <name type="scientific">Bursaphelenchus okinawaensis</name>
    <dbReference type="NCBI Taxonomy" id="465554"/>
    <lineage>
        <taxon>Eukaryota</taxon>
        <taxon>Metazoa</taxon>
        <taxon>Ecdysozoa</taxon>
        <taxon>Nematoda</taxon>
        <taxon>Chromadorea</taxon>
        <taxon>Rhabditida</taxon>
        <taxon>Tylenchina</taxon>
        <taxon>Tylenchomorpha</taxon>
        <taxon>Aphelenchoidea</taxon>
        <taxon>Aphelenchoididae</taxon>
        <taxon>Bursaphelenchus</taxon>
    </lineage>
</organism>
<comment type="similarity">
    <text evidence="1">Belongs to the CDI family.</text>
</comment>
<accession>A0A811K7E8</accession>
<protein>
    <recommendedName>
        <fullName evidence="4">Cyclin-dependent kinase inhibitor domain-containing protein</fullName>
    </recommendedName>
</protein>
<dbReference type="GO" id="GO:0051726">
    <property type="term" value="P:regulation of cell cycle"/>
    <property type="evidence" value="ECO:0007669"/>
    <property type="project" value="InterPro"/>
</dbReference>
<comment type="caution">
    <text evidence="5">The sequence shown here is derived from an EMBL/GenBank/DDBJ whole genome shotgun (WGS) entry which is preliminary data.</text>
</comment>
<dbReference type="InterPro" id="IPR003175">
    <property type="entry name" value="CDI_dom"/>
</dbReference>
<dbReference type="GO" id="GO:0005634">
    <property type="term" value="C:nucleus"/>
    <property type="evidence" value="ECO:0007669"/>
    <property type="project" value="InterPro"/>
</dbReference>
<evidence type="ECO:0000256" key="1">
    <source>
        <dbReference type="ARBA" id="ARBA00006726"/>
    </source>
</evidence>
<dbReference type="Proteomes" id="UP000614601">
    <property type="component" value="Unassembled WGS sequence"/>
</dbReference>
<dbReference type="EMBL" id="CAJFCW020000002">
    <property type="protein sequence ID" value="CAG9093376.1"/>
    <property type="molecule type" value="Genomic_DNA"/>
</dbReference>
<feature type="domain" description="Cyclin-dependent kinase inhibitor" evidence="4">
    <location>
        <begin position="85"/>
        <end position="125"/>
    </location>
</feature>
<proteinExistence type="inferred from homology"/>
<reference evidence="5" key="1">
    <citation type="submission" date="2020-09" db="EMBL/GenBank/DDBJ databases">
        <authorList>
            <person name="Kikuchi T."/>
        </authorList>
    </citation>
    <scope>NUCLEOTIDE SEQUENCE</scope>
    <source>
        <strain evidence="5">SH1</strain>
    </source>
</reference>
<evidence type="ECO:0000256" key="3">
    <source>
        <dbReference type="SAM" id="MobiDB-lite"/>
    </source>
</evidence>
<sequence>MFVLHSLGYPYCGGGGVGFLTRSCPFAFSSLFSPTTTKPGDQLAFIMDFIMPSSSSENVFYNDLPQSPFKKTLNFCKDTETPSNDDFVDRLLKDISRKQCEKWGFDFELDQPMPSSSNSRFEWTVVKNEDVPFFYRSVEIIEETDSENRDPMYKKKAVPYSVCQKKRRPAGLITPRKQPSITEFISRRKHTKQASPISKPLKPLNQRSVRRFSLQP</sequence>
<dbReference type="Proteomes" id="UP000783686">
    <property type="component" value="Unassembled WGS sequence"/>
</dbReference>
<dbReference type="OrthoDB" id="6373236at2759"/>
<keyword evidence="2" id="KW-0649">Protein kinase inhibitor</keyword>
<evidence type="ECO:0000256" key="2">
    <source>
        <dbReference type="ARBA" id="ARBA00023013"/>
    </source>
</evidence>
<dbReference type="GO" id="GO:0004861">
    <property type="term" value="F:cyclin-dependent protein serine/threonine kinase inhibitor activity"/>
    <property type="evidence" value="ECO:0007669"/>
    <property type="project" value="InterPro"/>
</dbReference>
<dbReference type="AlphaFoldDB" id="A0A811K7E8"/>
<evidence type="ECO:0000259" key="4">
    <source>
        <dbReference type="Pfam" id="PF02234"/>
    </source>
</evidence>
<dbReference type="EMBL" id="CAJFDH010000002">
    <property type="protein sequence ID" value="CAD5211398.1"/>
    <property type="molecule type" value="Genomic_DNA"/>
</dbReference>
<feature type="region of interest" description="Disordered" evidence="3">
    <location>
        <begin position="171"/>
        <end position="216"/>
    </location>
</feature>
<name>A0A811K7E8_9BILA</name>